<evidence type="ECO:0000313" key="10">
    <source>
        <dbReference type="Proteomes" id="UP000054350"/>
    </source>
</evidence>
<evidence type="ECO:0000256" key="1">
    <source>
        <dbReference type="ARBA" id="ARBA00004141"/>
    </source>
</evidence>
<comment type="subcellular location">
    <subcellularLocation>
        <location evidence="1">Membrane</location>
        <topology evidence="1">Multi-pass membrane protein</topology>
    </subcellularLocation>
</comment>
<dbReference type="AlphaFoldDB" id="A0A0L0SSV1"/>
<evidence type="ECO:0000256" key="2">
    <source>
        <dbReference type="ARBA" id="ARBA00008066"/>
    </source>
</evidence>
<dbReference type="GO" id="GO:0015179">
    <property type="term" value="F:L-amino acid transmembrane transporter activity"/>
    <property type="evidence" value="ECO:0007669"/>
    <property type="project" value="TreeGrafter"/>
</dbReference>
<dbReference type="Proteomes" id="UP000054350">
    <property type="component" value="Unassembled WGS sequence"/>
</dbReference>
<dbReference type="OrthoDB" id="40134at2759"/>
<evidence type="ECO:0000256" key="3">
    <source>
        <dbReference type="ARBA" id="ARBA00022692"/>
    </source>
</evidence>
<evidence type="ECO:0000256" key="4">
    <source>
        <dbReference type="ARBA" id="ARBA00022989"/>
    </source>
</evidence>
<dbReference type="STRING" id="578462.A0A0L0SSV1"/>
<feature type="domain" description="Amino acid transporter transmembrane" evidence="8">
    <location>
        <begin position="59"/>
        <end position="277"/>
    </location>
</feature>
<sequence length="536" mass="55667">MAAPLAVLPPTPISPPSEYTFAMTLPAADLDSVSDNDTIDTTTNPPTSFHLDDDPGPPASFSSALLNLANVALGVGTLALPRALAHVGWVAGAVMMAAMAVLCAAGLLALVAAANATGARGYTNLARKVLGRASGVVNATFFVLVLGTLAAYFTVIHDYTADLLLAFSLPHSPILIKTLILAITATIIFPLSTFKSMAHLAFASSLSLACLVFAMALVPISFWGDDAPPRPAVEVVPVVWSVRAWGTAWGMVAMAFLNHSNVIEIVREMRPRAAVNKVDVSDLMESAAVAEPVAIVTPKTPIVEDFNVASSVESGATLVAVAPPPVRSETMNSTTSTRSAIAVSETTPLLPHGATTYQAIPADLVPLPARSARPALLIWTSSAFIALSSLTVAITGYWHYGALVAPNILSSEPNTNVFLAARAGILACMVLSFPMLVFPCRSAIPAGRHAAAAAIIIAAYAVHAAVPQLDRIVALTGAVAGSLVVYVFPGWMYLVLARRKQVPPSRALKVGAWVNLVVGFVLLGMGLVATVVPGPN</sequence>
<evidence type="ECO:0000256" key="5">
    <source>
        <dbReference type="ARBA" id="ARBA00023136"/>
    </source>
</evidence>
<feature type="domain" description="Amino acid transporter transmembrane" evidence="8">
    <location>
        <begin position="380"/>
        <end position="531"/>
    </location>
</feature>
<dbReference type="eggNOG" id="KOG1305">
    <property type="taxonomic scope" value="Eukaryota"/>
</dbReference>
<gene>
    <name evidence="9" type="ORF">AMAG_09573</name>
</gene>
<accession>A0A0L0SSV1</accession>
<keyword evidence="5 7" id="KW-0472">Membrane</keyword>
<comment type="similarity">
    <text evidence="2">Belongs to the amino acid/polyamine transporter 2 family.</text>
</comment>
<feature type="transmembrane region" description="Helical" evidence="7">
    <location>
        <begin position="174"/>
        <end position="193"/>
    </location>
</feature>
<dbReference type="PANTHER" id="PTHR22950">
    <property type="entry name" value="AMINO ACID TRANSPORTER"/>
    <property type="match status" value="1"/>
</dbReference>
<feature type="transmembrane region" description="Helical" evidence="7">
    <location>
        <begin position="244"/>
        <end position="263"/>
    </location>
</feature>
<dbReference type="VEuPathDB" id="FungiDB:AMAG_09573"/>
<dbReference type="GO" id="GO:0016020">
    <property type="term" value="C:membrane"/>
    <property type="evidence" value="ECO:0007669"/>
    <property type="project" value="UniProtKB-SubCell"/>
</dbReference>
<evidence type="ECO:0000259" key="8">
    <source>
        <dbReference type="Pfam" id="PF01490"/>
    </source>
</evidence>
<evidence type="ECO:0000313" key="9">
    <source>
        <dbReference type="EMBL" id="KNE65592.1"/>
    </source>
</evidence>
<feature type="transmembrane region" description="Helical" evidence="7">
    <location>
        <begin position="200"/>
        <end position="224"/>
    </location>
</feature>
<keyword evidence="4 7" id="KW-1133">Transmembrane helix</keyword>
<keyword evidence="3 7" id="KW-0812">Transmembrane</keyword>
<dbReference type="InterPro" id="IPR013057">
    <property type="entry name" value="AA_transpt_TM"/>
</dbReference>
<reference evidence="10" key="2">
    <citation type="submission" date="2009-11" db="EMBL/GenBank/DDBJ databases">
        <title>The Genome Sequence of Allomyces macrogynus strain ATCC 38327.</title>
        <authorList>
            <consortium name="The Broad Institute Genome Sequencing Platform"/>
            <person name="Russ C."/>
            <person name="Cuomo C."/>
            <person name="Shea T."/>
            <person name="Young S.K."/>
            <person name="Zeng Q."/>
            <person name="Koehrsen M."/>
            <person name="Haas B."/>
            <person name="Borodovsky M."/>
            <person name="Guigo R."/>
            <person name="Alvarado L."/>
            <person name="Berlin A."/>
            <person name="Borenstein D."/>
            <person name="Chen Z."/>
            <person name="Engels R."/>
            <person name="Freedman E."/>
            <person name="Gellesch M."/>
            <person name="Goldberg J."/>
            <person name="Griggs A."/>
            <person name="Gujja S."/>
            <person name="Heiman D."/>
            <person name="Hepburn T."/>
            <person name="Howarth C."/>
            <person name="Jen D."/>
            <person name="Larson L."/>
            <person name="Lewis B."/>
            <person name="Mehta T."/>
            <person name="Park D."/>
            <person name="Pearson M."/>
            <person name="Roberts A."/>
            <person name="Saif S."/>
            <person name="Shenoy N."/>
            <person name="Sisk P."/>
            <person name="Stolte C."/>
            <person name="Sykes S."/>
            <person name="Walk T."/>
            <person name="White J."/>
            <person name="Yandava C."/>
            <person name="Burger G."/>
            <person name="Gray M.W."/>
            <person name="Holland P.W.H."/>
            <person name="King N."/>
            <person name="Lang F.B.F."/>
            <person name="Roger A.J."/>
            <person name="Ruiz-Trillo I."/>
            <person name="Lander E."/>
            <person name="Nusbaum C."/>
        </authorList>
    </citation>
    <scope>NUCLEOTIDE SEQUENCE [LARGE SCALE GENOMIC DNA]</scope>
    <source>
        <strain evidence="10">ATCC 38327</strain>
    </source>
</reference>
<dbReference type="Pfam" id="PF01490">
    <property type="entry name" value="Aa_trans"/>
    <property type="match status" value="2"/>
</dbReference>
<feature type="transmembrane region" description="Helical" evidence="7">
    <location>
        <begin position="376"/>
        <end position="398"/>
    </location>
</feature>
<feature type="transmembrane region" description="Helical" evidence="7">
    <location>
        <begin position="508"/>
        <end position="532"/>
    </location>
</feature>
<proteinExistence type="inferred from homology"/>
<evidence type="ECO:0000256" key="6">
    <source>
        <dbReference type="SAM" id="MobiDB-lite"/>
    </source>
</evidence>
<feature type="transmembrane region" description="Helical" evidence="7">
    <location>
        <begin position="472"/>
        <end position="496"/>
    </location>
</feature>
<keyword evidence="10" id="KW-1185">Reference proteome</keyword>
<feature type="transmembrane region" description="Helical" evidence="7">
    <location>
        <begin position="418"/>
        <end position="438"/>
    </location>
</feature>
<feature type="transmembrane region" description="Helical" evidence="7">
    <location>
        <begin position="450"/>
        <end position="466"/>
    </location>
</feature>
<evidence type="ECO:0000256" key="7">
    <source>
        <dbReference type="SAM" id="Phobius"/>
    </source>
</evidence>
<protein>
    <recommendedName>
        <fullName evidence="8">Amino acid transporter transmembrane domain-containing protein</fullName>
    </recommendedName>
</protein>
<organism evidence="9 10">
    <name type="scientific">Allomyces macrogynus (strain ATCC 38327)</name>
    <name type="common">Allomyces javanicus var. macrogynus</name>
    <dbReference type="NCBI Taxonomy" id="578462"/>
    <lineage>
        <taxon>Eukaryota</taxon>
        <taxon>Fungi</taxon>
        <taxon>Fungi incertae sedis</taxon>
        <taxon>Blastocladiomycota</taxon>
        <taxon>Blastocladiomycetes</taxon>
        <taxon>Blastocladiales</taxon>
        <taxon>Blastocladiaceae</taxon>
        <taxon>Allomyces</taxon>
    </lineage>
</organism>
<feature type="transmembrane region" description="Helical" evidence="7">
    <location>
        <begin position="135"/>
        <end position="154"/>
    </location>
</feature>
<feature type="transmembrane region" description="Helical" evidence="7">
    <location>
        <begin position="90"/>
        <end position="114"/>
    </location>
</feature>
<name>A0A0L0SSV1_ALLM3</name>
<feature type="region of interest" description="Disordered" evidence="6">
    <location>
        <begin position="32"/>
        <end position="54"/>
    </location>
</feature>
<reference evidence="9 10" key="1">
    <citation type="submission" date="2009-11" db="EMBL/GenBank/DDBJ databases">
        <title>Annotation of Allomyces macrogynus ATCC 38327.</title>
        <authorList>
            <consortium name="The Broad Institute Genome Sequencing Platform"/>
            <person name="Russ C."/>
            <person name="Cuomo C."/>
            <person name="Burger G."/>
            <person name="Gray M.W."/>
            <person name="Holland P.W.H."/>
            <person name="King N."/>
            <person name="Lang F.B.F."/>
            <person name="Roger A.J."/>
            <person name="Ruiz-Trillo I."/>
            <person name="Young S.K."/>
            <person name="Zeng Q."/>
            <person name="Gargeya S."/>
            <person name="Fitzgerald M."/>
            <person name="Haas B."/>
            <person name="Abouelleil A."/>
            <person name="Alvarado L."/>
            <person name="Arachchi H.M."/>
            <person name="Berlin A."/>
            <person name="Chapman S.B."/>
            <person name="Gearin G."/>
            <person name="Goldberg J."/>
            <person name="Griggs A."/>
            <person name="Gujja S."/>
            <person name="Hansen M."/>
            <person name="Heiman D."/>
            <person name="Howarth C."/>
            <person name="Larimer J."/>
            <person name="Lui A."/>
            <person name="MacDonald P.J.P."/>
            <person name="McCowen C."/>
            <person name="Montmayeur A."/>
            <person name="Murphy C."/>
            <person name="Neiman D."/>
            <person name="Pearson M."/>
            <person name="Priest M."/>
            <person name="Roberts A."/>
            <person name="Saif S."/>
            <person name="Shea T."/>
            <person name="Sisk P."/>
            <person name="Stolte C."/>
            <person name="Sykes S."/>
            <person name="Wortman J."/>
            <person name="Nusbaum C."/>
            <person name="Birren B."/>
        </authorList>
    </citation>
    <scope>NUCLEOTIDE SEQUENCE [LARGE SCALE GENOMIC DNA]</scope>
    <source>
        <strain evidence="9 10">ATCC 38327</strain>
    </source>
</reference>
<dbReference type="EMBL" id="GG745348">
    <property type="protein sequence ID" value="KNE65592.1"/>
    <property type="molecule type" value="Genomic_DNA"/>
</dbReference>